<proteinExistence type="predicted"/>
<keyword evidence="3" id="KW-1185">Reference proteome</keyword>
<feature type="region of interest" description="Disordered" evidence="1">
    <location>
        <begin position="1"/>
        <end position="37"/>
    </location>
</feature>
<dbReference type="Proteomes" id="UP001501195">
    <property type="component" value="Unassembled WGS sequence"/>
</dbReference>
<accession>A0ABP9H4P6</accession>
<evidence type="ECO:0000256" key="1">
    <source>
        <dbReference type="SAM" id="MobiDB-lite"/>
    </source>
</evidence>
<organism evidence="2 3">
    <name type="scientific">Kineococcus glutinatus</name>
    <dbReference type="NCBI Taxonomy" id="1070872"/>
    <lineage>
        <taxon>Bacteria</taxon>
        <taxon>Bacillati</taxon>
        <taxon>Actinomycetota</taxon>
        <taxon>Actinomycetes</taxon>
        <taxon>Kineosporiales</taxon>
        <taxon>Kineosporiaceae</taxon>
        <taxon>Kineococcus</taxon>
    </lineage>
</organism>
<protein>
    <recommendedName>
        <fullName evidence="4">RimJ/RimL family protein N-acetyltransferase</fullName>
    </recommendedName>
</protein>
<reference evidence="3" key="1">
    <citation type="journal article" date="2019" name="Int. J. Syst. Evol. Microbiol.">
        <title>The Global Catalogue of Microorganisms (GCM) 10K type strain sequencing project: providing services to taxonomists for standard genome sequencing and annotation.</title>
        <authorList>
            <consortium name="The Broad Institute Genomics Platform"/>
            <consortium name="The Broad Institute Genome Sequencing Center for Infectious Disease"/>
            <person name="Wu L."/>
            <person name="Ma J."/>
        </authorList>
    </citation>
    <scope>NUCLEOTIDE SEQUENCE [LARGE SCALE GENOMIC DNA]</scope>
    <source>
        <strain evidence="3">JCM 18126</strain>
    </source>
</reference>
<dbReference type="EMBL" id="BAABIL010000008">
    <property type="protein sequence ID" value="GAA4961587.1"/>
    <property type="molecule type" value="Genomic_DNA"/>
</dbReference>
<name>A0ABP9H4P6_9ACTN</name>
<evidence type="ECO:0008006" key="4">
    <source>
        <dbReference type="Google" id="ProtNLM"/>
    </source>
</evidence>
<comment type="caution">
    <text evidence="2">The sequence shown here is derived from an EMBL/GenBank/DDBJ whole genome shotgun (WGS) entry which is preliminary data.</text>
</comment>
<sequence length="213" mass="23017">MQPGPRGASALQGTGGTVGAVPAAAAARPEESTVHDVPVQAPADVTRWPWLPEWFRAPSCLELPTGHHLRPLRTADADLLLTALQGSSARLRTVLGDARGWPPRTVATTGVHHELVELETRAARREGFRYGLFADDEQELLGCAEVEPSSKLGADADVWWWVVDALVGSRVEAALGPALGSWTARAWPFARPRLVGPGGTCTWQEWTLLPDRR</sequence>
<gene>
    <name evidence="2" type="ORF">GCM10023225_01530</name>
</gene>
<evidence type="ECO:0000313" key="2">
    <source>
        <dbReference type="EMBL" id="GAA4961587.1"/>
    </source>
</evidence>
<evidence type="ECO:0000313" key="3">
    <source>
        <dbReference type="Proteomes" id="UP001501195"/>
    </source>
</evidence>